<feature type="compositionally biased region" description="Polar residues" evidence="1">
    <location>
        <begin position="1021"/>
        <end position="1038"/>
    </location>
</feature>
<dbReference type="PANTHER" id="PTHR44303">
    <property type="entry name" value="DNAJ HOMOLOG SUBFAMILY C MEMBER 16"/>
    <property type="match status" value="1"/>
</dbReference>
<feature type="compositionally biased region" description="Basic residues" evidence="1">
    <location>
        <begin position="1057"/>
        <end position="1066"/>
    </location>
</feature>
<dbReference type="SUPFAM" id="SSF46565">
    <property type="entry name" value="Chaperone J-domain"/>
    <property type="match status" value="1"/>
</dbReference>
<reference evidence="4 5" key="1">
    <citation type="submission" date="2020-10" db="EMBL/GenBank/DDBJ databases">
        <title>Plant Genome Project.</title>
        <authorList>
            <person name="Zhang R.-G."/>
        </authorList>
    </citation>
    <scope>NUCLEOTIDE SEQUENCE [LARGE SCALE GENOMIC DNA]</scope>
    <source>
        <strain evidence="4">FAFU-HL-1</strain>
        <tissue evidence="4">Leaf</tissue>
    </source>
</reference>
<dbReference type="InterPro" id="IPR018253">
    <property type="entry name" value="DnaJ_domain_CS"/>
</dbReference>
<protein>
    <recommendedName>
        <fullName evidence="3">J domain-containing protein</fullName>
    </recommendedName>
</protein>
<dbReference type="InterPro" id="IPR025558">
    <property type="entry name" value="DUF4283"/>
</dbReference>
<evidence type="ECO:0000313" key="4">
    <source>
        <dbReference type="EMBL" id="KAF9663956.1"/>
    </source>
</evidence>
<feature type="region of interest" description="Disordered" evidence="1">
    <location>
        <begin position="897"/>
        <end position="1080"/>
    </location>
</feature>
<dbReference type="SUPFAM" id="SSF56219">
    <property type="entry name" value="DNase I-like"/>
    <property type="match status" value="1"/>
</dbReference>
<dbReference type="CDD" id="cd06257">
    <property type="entry name" value="DnaJ"/>
    <property type="match status" value="1"/>
</dbReference>
<dbReference type="Gene3D" id="1.10.287.110">
    <property type="entry name" value="DnaJ domain"/>
    <property type="match status" value="1"/>
</dbReference>
<evidence type="ECO:0000256" key="1">
    <source>
        <dbReference type="SAM" id="MobiDB-lite"/>
    </source>
</evidence>
<dbReference type="InterPro" id="IPR036691">
    <property type="entry name" value="Endo/exonu/phosph_ase_sf"/>
</dbReference>
<dbReference type="SMART" id="SM00271">
    <property type="entry name" value="DnaJ"/>
    <property type="match status" value="1"/>
</dbReference>
<sequence length="1331" mass="149158">MYFLLAVISPFSLLNGLQFVAALCSQKAAMSSLASKIKAYSVPLFLFSLSVFYQLFVLPRSFPTSHYDVLGIKRYSPAEEVKEAYEKLSSKWNSDAGIPDTSDFIEIQYAYELLTNPLWKRDYDIFGIDEQAHIIDKINLQYAGESFSGIDLPLLDVTTFDLGDHTFNEFTSQDFTPMSDSSKPWLVLVYSLGSKRCAQFFSLWKEIAALLDGVAGVGILELGELKLAISLAERKPTGNFFFRNGLPSLVAFPLGCKTSACLVRFEGDLSIDAVTDWFATTVLGLPRILYYSKESLVKAIFFSKTGERATPFVRQIAKSYWAYTSFAFVLWREEDFSVWWNAFEVESAPAIAFVKDSGVKPVVVHGLVNNSEFLDLVEKNKQQELPQLRSVTSMELGCDARGHSRAGNDTISWYCVILAGRLGPELNKMREIVRRIQEQLSMDSESSEVDKEQSLVLTGAFKGKRLTFAWLDGEAQEKYCSYYLHSETSYDTCGPRRDLIDVPKLFIVRYKRNASEDDIKVDTKPKNIFNVFEDENMDPASQLVARYNGSDEISQIMQWMSDIISDGDTRNLPFYRSKTPALVPEDSDPIWSRGAQSIFSKSIGIKQRIYNNISRIYDYLGDPRIGPILLLGALMSFGTIWLIRSQSTQPKASQLSQSNAKGHEWLDQMSHTLNHPSATVGKRPTGKHLNVPQDQNAGKKAPISWAEKVKVTNAATRFTLEPLPRPPTGHQLVIPEEDSGLEAVTTTANGFILFRFSSQEALSGVLEQGPWLFGGKHLILQQWSPRLQFDSNKISTLPVWIRLRGLPLPLWSTKGLSMAASMVGTPLSCDEPTHNCSRLEYARICVEIDAKLPYVHQFEVLTPLSTSPIPIQVDYEWKPARCSTCKVFGHACSEREEATRVPDHQLVKEGNDLSPIQNCTQPQIPTHPRTDLSLEPSQIPQTHRTPPNTTTEHVLITPPAPLTHEIRPDPPDISEATAQPAEKATGKSATLTQKREVDSNKAKAKAKEAVFMDGRADTVHSHSGQNEDVGETSSSSTVPRMGHHSQAEENPSPPLKTIRKKKGGKNKKVDSHQGINHPNKQKTVREWTTKNKLDIIGLLEVKIASSNLPSVIEGLSLDNWGHLSNDDGMNPSRILVSWNKATCNLSSIHSSPQWLTCEVSSISNSYPFRITFIYGQNTPTRRVDLWNYIAQHQCAFSSKPWLIQGDFNAIMGRNDRSGGSTMWHGHQEDFSQCMKNAELMEIPYTGLRYTWHNSQAIGTIHKKLDWSFGAKVMSVNARKLQTISILRINDETRARRGDREKYRAKKDLPPSITDSEPKGACQMPLSDSDSE</sequence>
<dbReference type="SUPFAM" id="SSF52833">
    <property type="entry name" value="Thioredoxin-like"/>
    <property type="match status" value="1"/>
</dbReference>
<accession>A0A835J6Z8</accession>
<dbReference type="Pfam" id="PF00226">
    <property type="entry name" value="DnaJ"/>
    <property type="match status" value="1"/>
</dbReference>
<dbReference type="PROSITE" id="PS00636">
    <property type="entry name" value="DNAJ_1"/>
    <property type="match status" value="1"/>
</dbReference>
<feature type="compositionally biased region" description="Polar residues" evidence="1">
    <location>
        <begin position="935"/>
        <end position="952"/>
    </location>
</feature>
<feature type="compositionally biased region" description="Basic and acidic residues" evidence="1">
    <location>
        <begin position="993"/>
        <end position="1020"/>
    </location>
</feature>
<feature type="domain" description="J" evidence="3">
    <location>
        <begin position="65"/>
        <end position="127"/>
    </location>
</feature>
<dbReference type="Proteomes" id="UP000657918">
    <property type="component" value="Unassembled WGS sequence"/>
</dbReference>
<keyword evidence="2" id="KW-1133">Transmembrane helix</keyword>
<evidence type="ECO:0000259" key="3">
    <source>
        <dbReference type="PROSITE" id="PS50076"/>
    </source>
</evidence>
<keyword evidence="5" id="KW-1185">Reference proteome</keyword>
<dbReference type="PANTHER" id="PTHR44303:SF2">
    <property type="entry name" value="DNAJ HOMOLOG SUBFAMILY C MEMBER 16"/>
    <property type="match status" value="1"/>
</dbReference>
<feature type="compositionally biased region" description="Basic and acidic residues" evidence="1">
    <location>
        <begin position="897"/>
        <end position="911"/>
    </location>
</feature>
<dbReference type="PROSITE" id="PS50076">
    <property type="entry name" value="DNAJ_2"/>
    <property type="match status" value="1"/>
</dbReference>
<dbReference type="EMBL" id="JADGMS010000017">
    <property type="protein sequence ID" value="KAF9663956.1"/>
    <property type="molecule type" value="Genomic_DNA"/>
</dbReference>
<feature type="compositionally biased region" description="Basic and acidic residues" evidence="1">
    <location>
        <begin position="1295"/>
        <end position="1308"/>
    </location>
</feature>
<dbReference type="InterPro" id="IPR036869">
    <property type="entry name" value="J_dom_sf"/>
</dbReference>
<evidence type="ECO:0000313" key="5">
    <source>
        <dbReference type="Proteomes" id="UP000657918"/>
    </source>
</evidence>
<feature type="region of interest" description="Disordered" evidence="1">
    <location>
        <begin position="1295"/>
        <end position="1331"/>
    </location>
</feature>
<gene>
    <name evidence="4" type="ORF">SADUNF_Sadunf17G0106000</name>
</gene>
<proteinExistence type="predicted"/>
<evidence type="ECO:0000256" key="2">
    <source>
        <dbReference type="SAM" id="Phobius"/>
    </source>
</evidence>
<dbReference type="InterPro" id="IPR036249">
    <property type="entry name" value="Thioredoxin-like_sf"/>
</dbReference>
<feature type="compositionally biased region" description="Polar residues" evidence="1">
    <location>
        <begin position="914"/>
        <end position="924"/>
    </location>
</feature>
<organism evidence="4 5">
    <name type="scientific">Salix dunnii</name>
    <dbReference type="NCBI Taxonomy" id="1413687"/>
    <lineage>
        <taxon>Eukaryota</taxon>
        <taxon>Viridiplantae</taxon>
        <taxon>Streptophyta</taxon>
        <taxon>Embryophyta</taxon>
        <taxon>Tracheophyta</taxon>
        <taxon>Spermatophyta</taxon>
        <taxon>Magnoliopsida</taxon>
        <taxon>eudicotyledons</taxon>
        <taxon>Gunneridae</taxon>
        <taxon>Pentapetalae</taxon>
        <taxon>rosids</taxon>
        <taxon>fabids</taxon>
        <taxon>Malpighiales</taxon>
        <taxon>Salicaceae</taxon>
        <taxon>Saliceae</taxon>
        <taxon>Salix</taxon>
    </lineage>
</organism>
<keyword evidence="2" id="KW-0812">Transmembrane</keyword>
<name>A0A835J6Z8_9ROSI</name>
<dbReference type="OrthoDB" id="767702at2759"/>
<comment type="caution">
    <text evidence="4">The sequence shown here is derived from an EMBL/GenBank/DDBJ whole genome shotgun (WGS) entry which is preliminary data.</text>
</comment>
<dbReference type="Pfam" id="PF14111">
    <property type="entry name" value="DUF4283"/>
    <property type="match status" value="1"/>
</dbReference>
<feature type="transmembrane region" description="Helical" evidence="2">
    <location>
        <begin position="38"/>
        <end position="58"/>
    </location>
</feature>
<dbReference type="Gene3D" id="3.60.10.10">
    <property type="entry name" value="Endonuclease/exonuclease/phosphatase"/>
    <property type="match status" value="1"/>
</dbReference>
<dbReference type="InterPro" id="IPR052448">
    <property type="entry name" value="DnaJ_C16_autophagy_reg"/>
</dbReference>
<dbReference type="InterPro" id="IPR001623">
    <property type="entry name" value="DnaJ_domain"/>
</dbReference>
<keyword evidence="2" id="KW-0472">Membrane</keyword>
<feature type="region of interest" description="Disordered" evidence="1">
    <location>
        <begin position="674"/>
        <end position="697"/>
    </location>
</feature>